<dbReference type="EMBL" id="CP035232">
    <property type="protein sequence ID" value="QAT65876.1"/>
    <property type="molecule type" value="Genomic_DNA"/>
</dbReference>
<dbReference type="PANTHER" id="PTHR46889:SF4">
    <property type="entry name" value="TRANSPOSASE INSO FOR INSERTION SEQUENCE ELEMENT IS911B-RELATED"/>
    <property type="match status" value="1"/>
</dbReference>
<dbReference type="InterPro" id="IPR025948">
    <property type="entry name" value="HTH-like_dom"/>
</dbReference>
<sequence length="126" mass="15115">MDEVPTRKKFEVIKEMSAGNSSIQLLCQIAGVSKSGYYKWLKRQKTPSEKQLKDESMKKRIMECHKKHRGIYGYRRVQIWLKKTYGLHINHKRIQRLMNKLGIRQSSERRNHITERRKHMSCQTTI</sequence>
<protein>
    <recommendedName>
        <fullName evidence="1">HTH-like domain-containing protein</fullName>
    </recommendedName>
</protein>
<dbReference type="AlphaFoldDB" id="A0AAJ4D3A0"/>
<dbReference type="PANTHER" id="PTHR46889">
    <property type="entry name" value="TRANSPOSASE INSF FOR INSERTION SEQUENCE IS3B-RELATED"/>
    <property type="match status" value="1"/>
</dbReference>
<evidence type="ECO:0000259" key="1">
    <source>
        <dbReference type="Pfam" id="PF13276"/>
    </source>
</evidence>
<reference evidence="2 3" key="1">
    <citation type="submission" date="2019-01" db="EMBL/GenBank/DDBJ databases">
        <title>Genome sequence of Bacillus glycinifermentans SRCM103574.</title>
        <authorList>
            <person name="Kong H.-J."/>
            <person name="Jeong S.-Y."/>
            <person name="Jeong D.-Y."/>
        </authorList>
    </citation>
    <scope>NUCLEOTIDE SEQUENCE [LARGE SCALE GENOMIC DNA]</scope>
    <source>
        <strain evidence="2 3">SRCM103574</strain>
    </source>
</reference>
<name>A0AAJ4D3A0_9BACI</name>
<dbReference type="Proteomes" id="UP000288675">
    <property type="component" value="Chromosome"/>
</dbReference>
<dbReference type="Pfam" id="PF13276">
    <property type="entry name" value="HTH_21"/>
    <property type="match status" value="1"/>
</dbReference>
<dbReference type="InterPro" id="IPR010921">
    <property type="entry name" value="Trp_repressor/repl_initiator"/>
</dbReference>
<dbReference type="SUPFAM" id="SSF48295">
    <property type="entry name" value="TrpR-like"/>
    <property type="match status" value="1"/>
</dbReference>
<evidence type="ECO:0000313" key="2">
    <source>
        <dbReference type="EMBL" id="QAT65876.1"/>
    </source>
</evidence>
<feature type="domain" description="HTH-like" evidence="1">
    <location>
        <begin position="53"/>
        <end position="110"/>
    </location>
</feature>
<accession>A0AAJ4D3A0</accession>
<organism evidence="2 3">
    <name type="scientific">Bacillus glycinifermentans</name>
    <dbReference type="NCBI Taxonomy" id="1664069"/>
    <lineage>
        <taxon>Bacteria</taxon>
        <taxon>Bacillati</taxon>
        <taxon>Bacillota</taxon>
        <taxon>Bacilli</taxon>
        <taxon>Bacillales</taxon>
        <taxon>Bacillaceae</taxon>
        <taxon>Bacillus</taxon>
    </lineage>
</organism>
<gene>
    <name evidence="2" type="ORF">EQZ20_13850</name>
</gene>
<dbReference type="GO" id="GO:0043565">
    <property type="term" value="F:sequence-specific DNA binding"/>
    <property type="evidence" value="ECO:0007669"/>
    <property type="project" value="InterPro"/>
</dbReference>
<dbReference type="InterPro" id="IPR050900">
    <property type="entry name" value="Transposase_IS3/IS150/IS904"/>
</dbReference>
<evidence type="ECO:0000313" key="3">
    <source>
        <dbReference type="Proteomes" id="UP000288675"/>
    </source>
</evidence>
<proteinExistence type="predicted"/>